<feature type="binding site" evidence="3">
    <location>
        <position position="154"/>
    </location>
    <ligand>
        <name>Mn(2+)</name>
        <dbReference type="ChEBI" id="CHEBI:29035"/>
        <label>2</label>
    </ligand>
</feature>
<dbReference type="OrthoDB" id="6119954at2759"/>
<evidence type="ECO:0000256" key="1">
    <source>
        <dbReference type="ARBA" id="ARBA00006153"/>
    </source>
</evidence>
<keyword evidence="3" id="KW-0479">Metal-binding</keyword>
<comment type="cofactor">
    <cofactor evidence="3">
        <name>Mn(2+)</name>
        <dbReference type="ChEBI" id="CHEBI:29035"/>
    </cofactor>
    <text evidence="3">The Mn(2+) ion enhances activity.</text>
</comment>
<keyword evidence="7" id="KW-1185">Reference proteome</keyword>
<dbReference type="STRING" id="1157962.A0A250XTN0"/>
<dbReference type="SUPFAM" id="SSF53187">
    <property type="entry name" value="Zn-dependent exopeptidases"/>
    <property type="match status" value="1"/>
</dbReference>
<evidence type="ECO:0000313" key="7">
    <source>
        <dbReference type="Proteomes" id="UP000232323"/>
    </source>
</evidence>
<dbReference type="Pfam" id="PF01546">
    <property type="entry name" value="Peptidase_M20"/>
    <property type="match status" value="1"/>
</dbReference>
<evidence type="ECO:0000256" key="4">
    <source>
        <dbReference type="SAM" id="SignalP"/>
    </source>
</evidence>
<dbReference type="PANTHER" id="PTHR11014:SF63">
    <property type="entry name" value="METALLOPEPTIDASE, PUTATIVE (AFU_ORTHOLOGUE AFUA_6G09600)-RELATED"/>
    <property type="match status" value="1"/>
</dbReference>
<keyword evidence="4" id="KW-0732">Signal</keyword>
<dbReference type="AlphaFoldDB" id="A0A250XTN0"/>
<gene>
    <name evidence="6" type="ORF">CEUSTIGMA_g13807.t1</name>
</gene>
<proteinExistence type="inferred from homology"/>
<feature type="binding site" evidence="3">
    <location>
        <position position="426"/>
    </location>
    <ligand>
        <name>Mn(2+)</name>
        <dbReference type="ChEBI" id="CHEBI:29035"/>
        <label>2</label>
    </ligand>
</feature>
<dbReference type="PANTHER" id="PTHR11014">
    <property type="entry name" value="PEPTIDASE M20 FAMILY MEMBER"/>
    <property type="match status" value="1"/>
</dbReference>
<comment type="caution">
    <text evidence="6">The sequence shown here is derived from an EMBL/GenBank/DDBJ whole genome shotgun (WGS) entry which is preliminary data.</text>
</comment>
<evidence type="ECO:0000256" key="2">
    <source>
        <dbReference type="ARBA" id="ARBA00022801"/>
    </source>
</evidence>
<keyword evidence="3" id="KW-0464">Manganese</keyword>
<feature type="binding site" evidence="3">
    <location>
        <position position="214"/>
    </location>
    <ligand>
        <name>Mn(2+)</name>
        <dbReference type="ChEBI" id="CHEBI:29035"/>
        <label>2</label>
    </ligand>
</feature>
<dbReference type="InterPro" id="IPR011650">
    <property type="entry name" value="Peptidase_M20_dimer"/>
</dbReference>
<organism evidence="6 7">
    <name type="scientific">Chlamydomonas eustigma</name>
    <dbReference type="NCBI Taxonomy" id="1157962"/>
    <lineage>
        <taxon>Eukaryota</taxon>
        <taxon>Viridiplantae</taxon>
        <taxon>Chlorophyta</taxon>
        <taxon>core chlorophytes</taxon>
        <taxon>Chlorophyceae</taxon>
        <taxon>CS clade</taxon>
        <taxon>Chlamydomonadales</taxon>
        <taxon>Chlamydomonadaceae</taxon>
        <taxon>Chlamydomonas</taxon>
    </lineage>
</organism>
<dbReference type="NCBIfam" id="TIGR01891">
    <property type="entry name" value="amidohydrolases"/>
    <property type="match status" value="1"/>
</dbReference>
<dbReference type="FunFam" id="3.30.70.360:FF:000001">
    <property type="entry name" value="N-acetyldiaminopimelate deacetylase"/>
    <property type="match status" value="1"/>
</dbReference>
<feature type="chain" id="PRO_5012852096" description="Peptidase M20 dimerisation domain-containing protein" evidence="4">
    <location>
        <begin position="23"/>
        <end position="469"/>
    </location>
</feature>
<evidence type="ECO:0000313" key="6">
    <source>
        <dbReference type="EMBL" id="GAX86396.1"/>
    </source>
</evidence>
<dbReference type="PIRSF" id="PIRSF005962">
    <property type="entry name" value="Pept_M20D_amidohydro"/>
    <property type="match status" value="1"/>
</dbReference>
<dbReference type="SUPFAM" id="SSF55031">
    <property type="entry name" value="Bacterial exopeptidase dimerisation domain"/>
    <property type="match status" value="1"/>
</dbReference>
<dbReference type="InterPro" id="IPR002933">
    <property type="entry name" value="Peptidase_M20"/>
</dbReference>
<reference evidence="6 7" key="1">
    <citation type="submission" date="2017-08" db="EMBL/GenBank/DDBJ databases">
        <title>Acidophilic green algal genome provides insights into adaptation to an acidic environment.</title>
        <authorList>
            <person name="Hirooka S."/>
            <person name="Hirose Y."/>
            <person name="Kanesaki Y."/>
            <person name="Higuchi S."/>
            <person name="Fujiwara T."/>
            <person name="Onuma R."/>
            <person name="Era A."/>
            <person name="Ohbayashi R."/>
            <person name="Uzuka A."/>
            <person name="Nozaki H."/>
            <person name="Yoshikawa H."/>
            <person name="Miyagishima S.Y."/>
        </authorList>
    </citation>
    <scope>NUCLEOTIDE SEQUENCE [LARGE SCALE GENOMIC DNA]</scope>
    <source>
        <strain evidence="6 7">NIES-2499</strain>
    </source>
</reference>
<dbReference type="InterPro" id="IPR036264">
    <property type="entry name" value="Bact_exopeptidase_dim_dom"/>
</dbReference>
<feature type="binding site" evidence="3">
    <location>
        <position position="190"/>
    </location>
    <ligand>
        <name>Mn(2+)</name>
        <dbReference type="ChEBI" id="CHEBI:29035"/>
        <label>2</label>
    </ligand>
</feature>
<dbReference type="EMBL" id="BEGY01000291">
    <property type="protein sequence ID" value="GAX86396.1"/>
    <property type="molecule type" value="Genomic_DNA"/>
</dbReference>
<evidence type="ECO:0000256" key="3">
    <source>
        <dbReference type="PIRSR" id="PIRSR005962-1"/>
    </source>
</evidence>
<accession>A0A250XTN0</accession>
<feature type="domain" description="Peptidase M20 dimerisation" evidence="5">
    <location>
        <begin position="238"/>
        <end position="330"/>
    </location>
</feature>
<dbReference type="GO" id="GO:0010179">
    <property type="term" value="F:IAA-Ala conjugate hydrolase activity"/>
    <property type="evidence" value="ECO:0007669"/>
    <property type="project" value="TreeGrafter"/>
</dbReference>
<dbReference type="GO" id="GO:0005783">
    <property type="term" value="C:endoplasmic reticulum"/>
    <property type="evidence" value="ECO:0007669"/>
    <property type="project" value="TreeGrafter"/>
</dbReference>
<dbReference type="Gene3D" id="3.30.70.360">
    <property type="match status" value="1"/>
</dbReference>
<dbReference type="GO" id="GO:0009850">
    <property type="term" value="P:auxin metabolic process"/>
    <property type="evidence" value="ECO:0007669"/>
    <property type="project" value="TreeGrafter"/>
</dbReference>
<name>A0A250XTN0_9CHLO</name>
<sequence length="469" mass="50249">MMIVRSFQHLHLCLGLIVLSQASMSFHDLIREAQSPVIGGFMTSCRRHLHQFPELMFEEYNTSAYIRQQLDLLTIPYNYPLAKTGIIAYIGRSDGPVIALRADMDGLPIDEPVQIVDSSQKGGEAVEGGGKTTGRLLMDDVIPQSQNAGKMHACGHDAHMSMLLGAAKLLKSRESELPGKVVLLFQPAEEGGGGARYMIEEGALKGVQAVAGIHVWPSLPSGTVSTRVGTIMAASDRFSFVVQGRGGHGAMPHLAADPVVAASAIVMTLQSLVSRETSPTDGAVVTVSRFNTGQGASNVISDAVEVKGTIRALTQATFERLHTRLEDIAKGIASSFGCHVKMIQWSATPYPPTVNSPELADMVMELAKGAQAAFEGKGDQKVVLVQPLEEPSMAAEDFSFYGQLVPSVFSFLGIGDKELGTDASLHNPRFRMDDSQMPVGAALHAATAIHFLSKASELLQREEGARDEL</sequence>
<feature type="signal peptide" evidence="4">
    <location>
        <begin position="1"/>
        <end position="22"/>
    </location>
</feature>
<dbReference type="Pfam" id="PF07687">
    <property type="entry name" value="M20_dimer"/>
    <property type="match status" value="1"/>
</dbReference>
<dbReference type="Gene3D" id="3.40.630.10">
    <property type="entry name" value="Zn peptidases"/>
    <property type="match status" value="1"/>
</dbReference>
<dbReference type="GO" id="GO:0046872">
    <property type="term" value="F:metal ion binding"/>
    <property type="evidence" value="ECO:0007669"/>
    <property type="project" value="UniProtKB-KW"/>
</dbReference>
<feature type="binding site" evidence="3">
    <location>
        <position position="156"/>
    </location>
    <ligand>
        <name>Mn(2+)</name>
        <dbReference type="ChEBI" id="CHEBI:29035"/>
        <label>2</label>
    </ligand>
</feature>
<comment type="similarity">
    <text evidence="1">Belongs to the peptidase M20 family.</text>
</comment>
<keyword evidence="2" id="KW-0378">Hydrolase</keyword>
<protein>
    <recommendedName>
        <fullName evidence="5">Peptidase M20 dimerisation domain-containing protein</fullName>
    </recommendedName>
</protein>
<dbReference type="InterPro" id="IPR017439">
    <property type="entry name" value="Amidohydrolase"/>
</dbReference>
<dbReference type="Proteomes" id="UP000232323">
    <property type="component" value="Unassembled WGS sequence"/>
</dbReference>
<evidence type="ECO:0000259" key="5">
    <source>
        <dbReference type="Pfam" id="PF07687"/>
    </source>
</evidence>